<dbReference type="InterPro" id="IPR011711">
    <property type="entry name" value="GntR_C"/>
</dbReference>
<evidence type="ECO:0000259" key="4">
    <source>
        <dbReference type="PROSITE" id="PS50949"/>
    </source>
</evidence>
<sequence>MEDPTAHKSLTALTYERIRMAIVTARYRPGEKLRIDSLKKEFDASTGAVREALARLTSEGLVTAEPQKGFMASLISRKELTDLTDARVVIEQICLESSIRNGDIAWEGRVLSIAHQLTKLKVVNIATKGRDVEWHRCHEKFHDELTSGCANDWWLKLRQQLYVQSERYRRLSGPFGDADRDVDAEHRTIVDAVLERDVDKAKELMANHLRLTAENLLKSEIPFSAPLAPANA</sequence>
<dbReference type="Proteomes" id="UP001196509">
    <property type="component" value="Unassembled WGS sequence"/>
</dbReference>
<dbReference type="PANTHER" id="PTHR43537">
    <property type="entry name" value="TRANSCRIPTIONAL REGULATOR, GNTR FAMILY"/>
    <property type="match status" value="1"/>
</dbReference>
<dbReference type="SUPFAM" id="SSF46785">
    <property type="entry name" value="Winged helix' DNA-binding domain"/>
    <property type="match status" value="1"/>
</dbReference>
<organism evidence="5 6">
    <name type="scientific">Flavimaribacter sediminis</name>
    <dbReference type="NCBI Taxonomy" id="2865987"/>
    <lineage>
        <taxon>Bacteria</taxon>
        <taxon>Pseudomonadati</taxon>
        <taxon>Pseudomonadota</taxon>
        <taxon>Alphaproteobacteria</taxon>
        <taxon>Hyphomicrobiales</taxon>
        <taxon>Rhizobiaceae</taxon>
        <taxon>Flavimaribacter</taxon>
    </lineage>
</organism>
<evidence type="ECO:0000256" key="1">
    <source>
        <dbReference type="ARBA" id="ARBA00023015"/>
    </source>
</evidence>
<dbReference type="InterPro" id="IPR036390">
    <property type="entry name" value="WH_DNA-bd_sf"/>
</dbReference>
<dbReference type="Gene3D" id="1.10.10.10">
    <property type="entry name" value="Winged helix-like DNA-binding domain superfamily/Winged helix DNA-binding domain"/>
    <property type="match status" value="1"/>
</dbReference>
<evidence type="ECO:0000256" key="3">
    <source>
        <dbReference type="ARBA" id="ARBA00023163"/>
    </source>
</evidence>
<evidence type="ECO:0000313" key="6">
    <source>
        <dbReference type="Proteomes" id="UP001196509"/>
    </source>
</evidence>
<dbReference type="EMBL" id="JAICBX010000001">
    <property type="protein sequence ID" value="MBW8635625.1"/>
    <property type="molecule type" value="Genomic_DNA"/>
</dbReference>
<protein>
    <submittedName>
        <fullName evidence="5">GntR family transcriptional regulator</fullName>
    </submittedName>
</protein>
<comment type="caution">
    <text evidence="5">The sequence shown here is derived from an EMBL/GenBank/DDBJ whole genome shotgun (WGS) entry which is preliminary data.</text>
</comment>
<feature type="domain" description="HTH gntR-type" evidence="4">
    <location>
        <begin position="8"/>
        <end position="75"/>
    </location>
</feature>
<dbReference type="GO" id="GO:0003677">
    <property type="term" value="F:DNA binding"/>
    <property type="evidence" value="ECO:0007669"/>
    <property type="project" value="UniProtKB-KW"/>
</dbReference>
<dbReference type="InterPro" id="IPR008920">
    <property type="entry name" value="TF_FadR/GntR_C"/>
</dbReference>
<name>A0AAE2ZJF0_9HYPH</name>
<dbReference type="Pfam" id="PF00392">
    <property type="entry name" value="GntR"/>
    <property type="match status" value="1"/>
</dbReference>
<dbReference type="InterPro" id="IPR000524">
    <property type="entry name" value="Tscrpt_reg_HTH_GntR"/>
</dbReference>
<reference evidence="5" key="1">
    <citation type="submission" date="2021-08" db="EMBL/GenBank/DDBJ databases">
        <title>Hoeflea bacterium WL0058 sp. nov., isolated from the sediment.</title>
        <authorList>
            <person name="Wang L."/>
            <person name="Zhang D."/>
        </authorList>
    </citation>
    <scope>NUCLEOTIDE SEQUENCE</scope>
    <source>
        <strain evidence="5">WL0058</strain>
    </source>
</reference>
<dbReference type="SUPFAM" id="SSF48008">
    <property type="entry name" value="GntR ligand-binding domain-like"/>
    <property type="match status" value="1"/>
</dbReference>
<dbReference type="PANTHER" id="PTHR43537:SF20">
    <property type="entry name" value="HTH-TYPE TRANSCRIPTIONAL REPRESSOR GLAR"/>
    <property type="match status" value="1"/>
</dbReference>
<dbReference type="PROSITE" id="PS50949">
    <property type="entry name" value="HTH_GNTR"/>
    <property type="match status" value="1"/>
</dbReference>
<keyword evidence="3" id="KW-0804">Transcription</keyword>
<evidence type="ECO:0000256" key="2">
    <source>
        <dbReference type="ARBA" id="ARBA00023125"/>
    </source>
</evidence>
<dbReference type="Pfam" id="PF07729">
    <property type="entry name" value="FCD"/>
    <property type="match status" value="1"/>
</dbReference>
<keyword evidence="2" id="KW-0238">DNA-binding</keyword>
<dbReference type="Gene3D" id="1.20.120.530">
    <property type="entry name" value="GntR ligand-binding domain-like"/>
    <property type="match status" value="1"/>
</dbReference>
<dbReference type="AlphaFoldDB" id="A0AAE2ZJF0"/>
<keyword evidence="1" id="KW-0805">Transcription regulation</keyword>
<dbReference type="RefSeq" id="WP_220226355.1">
    <property type="nucleotide sequence ID" value="NZ_JAICBX010000001.1"/>
</dbReference>
<dbReference type="GO" id="GO:0003700">
    <property type="term" value="F:DNA-binding transcription factor activity"/>
    <property type="evidence" value="ECO:0007669"/>
    <property type="project" value="InterPro"/>
</dbReference>
<keyword evidence="6" id="KW-1185">Reference proteome</keyword>
<dbReference type="InterPro" id="IPR036388">
    <property type="entry name" value="WH-like_DNA-bd_sf"/>
</dbReference>
<dbReference type="SMART" id="SM00345">
    <property type="entry name" value="HTH_GNTR"/>
    <property type="match status" value="1"/>
</dbReference>
<accession>A0AAE2ZJF0</accession>
<proteinExistence type="predicted"/>
<evidence type="ECO:0000313" key="5">
    <source>
        <dbReference type="EMBL" id="MBW8635625.1"/>
    </source>
</evidence>
<gene>
    <name evidence="5" type="ORF">K1W69_00380</name>
</gene>
<dbReference type="SMART" id="SM00895">
    <property type="entry name" value="FCD"/>
    <property type="match status" value="1"/>
</dbReference>